<dbReference type="OrthoDB" id="23833at2157"/>
<comment type="caution">
    <text evidence="2">The sequence shown here is derived from an EMBL/GenBank/DDBJ whole genome shotgun (WGS) entry which is preliminary data.</text>
</comment>
<dbReference type="InterPro" id="IPR017896">
    <property type="entry name" value="4Fe4S_Fe-S-bd"/>
</dbReference>
<reference evidence="2 3" key="1">
    <citation type="journal article" date="2013" name="Nature">
        <title>Anaerobic oxidation of methane coupled to nitrate reduction in a novel archaeal lineage.</title>
        <authorList>
            <person name="Haroon M.F."/>
            <person name="Hu S."/>
            <person name="Shi Y."/>
            <person name="Imelfort M."/>
            <person name="Keller J."/>
            <person name="Hugenholtz P."/>
            <person name="Yuan Z."/>
            <person name="Tyson G.W."/>
        </authorList>
    </citation>
    <scope>NUCLEOTIDE SEQUENCE [LARGE SCALE GENOMIC DNA]</scope>
    <source>
        <strain evidence="2 3">ANME-2d</strain>
    </source>
</reference>
<proteinExistence type="predicted"/>
<dbReference type="RefSeq" id="WP_048091031.1">
    <property type="nucleotide sequence ID" value="NZ_JMIY01000004.1"/>
</dbReference>
<organism evidence="2 3">
    <name type="scientific">Candidatus Methanoperedens nitratireducens</name>
    <dbReference type="NCBI Taxonomy" id="1392998"/>
    <lineage>
        <taxon>Archaea</taxon>
        <taxon>Methanobacteriati</taxon>
        <taxon>Methanobacteriota</taxon>
        <taxon>Stenosarchaea group</taxon>
        <taxon>Methanomicrobia</taxon>
        <taxon>Methanosarcinales</taxon>
        <taxon>ANME-2 cluster</taxon>
        <taxon>Candidatus Methanoperedentaceae</taxon>
        <taxon>Candidatus Methanoperedens</taxon>
    </lineage>
</organism>
<dbReference type="Proteomes" id="UP000027153">
    <property type="component" value="Unassembled WGS sequence"/>
</dbReference>
<protein>
    <submittedName>
        <fullName evidence="2">4Fe-4S protein</fullName>
    </submittedName>
</protein>
<dbReference type="InterPro" id="IPR017900">
    <property type="entry name" value="4Fe4S_Fe_S_CS"/>
</dbReference>
<gene>
    <name evidence="2" type="ORF">ANME2D_02007</name>
</gene>
<dbReference type="Gene3D" id="3.30.70.20">
    <property type="match status" value="1"/>
</dbReference>
<dbReference type="GO" id="GO:0016491">
    <property type="term" value="F:oxidoreductase activity"/>
    <property type="evidence" value="ECO:0007669"/>
    <property type="project" value="UniProtKB-ARBA"/>
</dbReference>
<dbReference type="SUPFAM" id="SSF54862">
    <property type="entry name" value="4Fe-4S ferredoxins"/>
    <property type="match status" value="1"/>
</dbReference>
<evidence type="ECO:0000259" key="1">
    <source>
        <dbReference type="PROSITE" id="PS51379"/>
    </source>
</evidence>
<feature type="domain" description="4Fe-4S ferredoxin-type" evidence="1">
    <location>
        <begin position="29"/>
        <end position="53"/>
    </location>
</feature>
<dbReference type="PROSITE" id="PS51379">
    <property type="entry name" value="4FE4S_FER_2"/>
    <property type="match status" value="2"/>
</dbReference>
<dbReference type="PROSITE" id="PS00198">
    <property type="entry name" value="4FE4S_FER_1"/>
    <property type="match status" value="1"/>
</dbReference>
<keyword evidence="3" id="KW-1185">Reference proteome</keyword>
<sequence length="53" mass="5491">MRISQECVGCGQCAAYCPYGAIAVFGRAVMNGKCVECCTCVDYCPVCAISGDA</sequence>
<dbReference type="EMBL" id="JMIY01000004">
    <property type="protein sequence ID" value="KCZ71950.1"/>
    <property type="molecule type" value="Genomic_DNA"/>
</dbReference>
<feature type="domain" description="4Fe-4S ferredoxin-type" evidence="1">
    <location>
        <begin position="1"/>
        <end position="27"/>
    </location>
</feature>
<accession>A0A062V9E5</accession>
<dbReference type="Pfam" id="PF00037">
    <property type="entry name" value="Fer4"/>
    <property type="match status" value="1"/>
</dbReference>
<name>A0A062V9E5_9EURY</name>
<evidence type="ECO:0000313" key="2">
    <source>
        <dbReference type="EMBL" id="KCZ71950.1"/>
    </source>
</evidence>
<dbReference type="AlphaFoldDB" id="A0A062V9E5"/>
<evidence type="ECO:0000313" key="3">
    <source>
        <dbReference type="Proteomes" id="UP000027153"/>
    </source>
</evidence>